<evidence type="ECO:0000259" key="1">
    <source>
        <dbReference type="PROSITE" id="PS51379"/>
    </source>
</evidence>
<comment type="caution">
    <text evidence="2">The sequence shown here is derived from an EMBL/GenBank/DDBJ whole genome shotgun (WGS) entry which is preliminary data.</text>
</comment>
<evidence type="ECO:0000313" key="3">
    <source>
        <dbReference type="Proteomes" id="UP000599024"/>
    </source>
</evidence>
<dbReference type="PANTHER" id="PTHR42827:SF1">
    <property type="entry name" value="IRON-SULFUR CLUSTER-BINDING PROTEIN"/>
    <property type="match status" value="1"/>
</dbReference>
<dbReference type="InterPro" id="IPR017896">
    <property type="entry name" value="4Fe4S_Fe-S-bd"/>
</dbReference>
<dbReference type="PANTHER" id="PTHR42827">
    <property type="entry name" value="IRON-SULFUR CLUSTER-BINDING PROTEIN-RELATED"/>
    <property type="match status" value="1"/>
</dbReference>
<protein>
    <submittedName>
        <fullName evidence="2">Epoxyqueuosine reductase</fullName>
    </submittedName>
</protein>
<dbReference type="AlphaFoldDB" id="A0A8J6TCY4"/>
<proteinExistence type="predicted"/>
<dbReference type="PROSITE" id="PS51379">
    <property type="entry name" value="4FE4S_FER_2"/>
    <property type="match status" value="1"/>
</dbReference>
<dbReference type="EMBL" id="JACNLK010000013">
    <property type="protein sequence ID" value="MBC8207757.1"/>
    <property type="molecule type" value="Genomic_DNA"/>
</dbReference>
<organism evidence="2 3">
    <name type="scientific">Candidatus Desulfatifera sulfidica</name>
    <dbReference type="NCBI Taxonomy" id="2841691"/>
    <lineage>
        <taxon>Bacteria</taxon>
        <taxon>Pseudomonadati</taxon>
        <taxon>Thermodesulfobacteriota</taxon>
        <taxon>Desulfobulbia</taxon>
        <taxon>Desulfobulbales</taxon>
        <taxon>Desulfobulbaceae</taxon>
        <taxon>Candidatus Desulfatifera</taxon>
    </lineage>
</organism>
<accession>A0A8J6TCY4</accession>
<feature type="domain" description="4Fe-4S ferredoxin-type" evidence="1">
    <location>
        <begin position="170"/>
        <end position="200"/>
    </location>
</feature>
<reference evidence="2 3" key="1">
    <citation type="submission" date="2020-08" db="EMBL/GenBank/DDBJ databases">
        <title>Bridging the membrane lipid divide: bacteria of the FCB group superphylum have the potential to synthesize archaeal ether lipids.</title>
        <authorList>
            <person name="Villanueva L."/>
            <person name="Von Meijenfeldt F.A.B."/>
            <person name="Westbye A.B."/>
            <person name="Yadav S."/>
            <person name="Hopmans E.C."/>
            <person name="Dutilh B.E."/>
            <person name="Sinninghe Damste J.S."/>
        </authorList>
    </citation>
    <scope>NUCLEOTIDE SEQUENCE [LARGE SCALE GENOMIC DNA]</scope>
    <source>
        <strain evidence="2">NIOZ-UU81</strain>
    </source>
</reference>
<name>A0A8J6TCY4_9BACT</name>
<gene>
    <name evidence="2" type="ORF">H8E79_01130</name>
</gene>
<sequence>MDIAKQLVGIAIRNGASLAGIADMETIKNSPSHLIYTKLGRYEGKATVKSDHNLPDSQLFNWPDSAKSALVIGLSHPESHPELDWWWQGGTPGNRLLIDIMNRSQQQIENDLKINTVKIHYYVEQGGLFLKDAAVLSGLGCIGKNNMLVTPQYGPRVRLRALLLKAELEPTGPVNFDPCSGCKEYCRKICPEKAMAKKTPLFDCIDCSTDLPARDGKYNRENCNERMDKDILATTNSPSTKQNPVKFCRKCELICPVAKNSRKQ</sequence>
<dbReference type="Proteomes" id="UP000599024">
    <property type="component" value="Unassembled WGS sequence"/>
</dbReference>
<evidence type="ECO:0000313" key="2">
    <source>
        <dbReference type="EMBL" id="MBC8207757.1"/>
    </source>
</evidence>